<dbReference type="NCBIfam" id="NF038245">
    <property type="entry name" value="bile_salt_hydro"/>
    <property type="match status" value="1"/>
</dbReference>
<protein>
    <recommendedName>
        <fullName evidence="5">choloylglycine hydrolase</fullName>
        <ecNumber evidence="5">3.5.1.24</ecNumber>
    </recommendedName>
    <alternativeName>
        <fullName evidence="6">Bile salt hydrolase</fullName>
    </alternativeName>
    <alternativeName>
        <fullName evidence="7">Choloylglycine hydrolase</fullName>
    </alternativeName>
</protein>
<sequence length="331" mass="36656">MCTSIAMFSESGCCGRNLDLEVSFGEQVVIAPRTYPFHFHELEDLNDHHALIGMANVASGQPLYAEAMNEHGLYMAGLNFPGNACYDRPDDRARYHAAPYELIPWILGSCRNVTEAKALLSSFAPLARPFSLTADGSRTLPLAELHWHICDGSRALVLETTVDGVCLYEDPIGVLTNNPPFPFHQMNLQQYLGLSSANPKCRFAENAGLRPFGEGMGALGMPGDASPASRYVKAAFHKLNSPLEKEETAQVIQCFHILDAVQMVKGSVITAQGRPDRTIYSCCITPCSMTYYYKTYENPQLHAVTMHPEDRIGDRLQCFPLQTTPNILRIH</sequence>
<dbReference type="Gene3D" id="3.60.60.10">
    <property type="entry name" value="Penicillin V Acylase, Chain A"/>
    <property type="match status" value="1"/>
</dbReference>
<reference evidence="11 12" key="3">
    <citation type="submission" date="2023-06" db="EMBL/GenBank/DDBJ databases">
        <authorList>
            <person name="Zeman M."/>
            <person name="Kubasova T."/>
            <person name="Jahodarova E."/>
            <person name="Nykrynova M."/>
            <person name="Rychlik I."/>
        </authorList>
    </citation>
    <scope>NUCLEOTIDE SEQUENCE [LARGE SCALE GENOMIC DNA]</scope>
    <source>
        <strain evidence="11 12">ET39</strain>
    </source>
</reference>
<feature type="domain" description="Choloylglycine hydrolase/NAAA C-terminal" evidence="10">
    <location>
        <begin position="2"/>
        <end position="309"/>
    </location>
</feature>
<comment type="similarity">
    <text evidence="2">Belongs to the peptidase C59 family.</text>
</comment>
<organism evidence="11 12">
    <name type="scientific">Amedibacillus dolichus</name>
    <dbReference type="NCBI Taxonomy" id="31971"/>
    <lineage>
        <taxon>Bacteria</taxon>
        <taxon>Bacillati</taxon>
        <taxon>Bacillota</taxon>
        <taxon>Erysipelotrichia</taxon>
        <taxon>Erysipelotrichales</taxon>
        <taxon>Erysipelotrichaceae</taxon>
        <taxon>Amedibacillus</taxon>
    </lineage>
</organism>
<dbReference type="Proteomes" id="UP001529340">
    <property type="component" value="Unassembled WGS sequence"/>
</dbReference>
<dbReference type="InterPro" id="IPR052193">
    <property type="entry name" value="Peptidase_C59"/>
</dbReference>
<evidence type="ECO:0000256" key="2">
    <source>
        <dbReference type="ARBA" id="ARBA00006625"/>
    </source>
</evidence>
<dbReference type="GO" id="GO:0045302">
    <property type="term" value="F:choloylglycine hydrolase activity"/>
    <property type="evidence" value="ECO:0007669"/>
    <property type="project" value="UniProtKB-EC"/>
</dbReference>
<accession>A0ABT7UEE1</accession>
<evidence type="ECO:0000256" key="7">
    <source>
        <dbReference type="ARBA" id="ARBA00044806"/>
    </source>
</evidence>
<dbReference type="InterPro" id="IPR047711">
    <property type="entry name" value="CBAH"/>
</dbReference>
<comment type="caution">
    <text evidence="11">The sequence shown here is derived from an EMBL/GenBank/DDBJ whole genome shotgun (WGS) entry which is preliminary data.</text>
</comment>
<keyword evidence="4" id="KW-0443">Lipid metabolism</keyword>
<comment type="catalytic activity">
    <reaction evidence="8">
        <text>cholate + taurine = taurocholate + H2O</text>
        <dbReference type="Rhea" id="RHEA:47108"/>
        <dbReference type="ChEBI" id="CHEBI:15377"/>
        <dbReference type="ChEBI" id="CHEBI:29747"/>
        <dbReference type="ChEBI" id="CHEBI:36257"/>
        <dbReference type="ChEBI" id="CHEBI:507393"/>
    </reaction>
    <physiologicalReaction direction="right-to-left" evidence="8">
        <dbReference type="Rhea" id="RHEA:47110"/>
    </physiologicalReaction>
</comment>
<comment type="pathway">
    <text evidence="1">Lipid metabolism; bile acid biosynthesis.</text>
</comment>
<dbReference type="PANTHER" id="PTHR35527:SF2">
    <property type="entry name" value="HYDROLASE"/>
    <property type="match status" value="1"/>
</dbReference>
<evidence type="ECO:0000256" key="4">
    <source>
        <dbReference type="ARBA" id="ARBA00023098"/>
    </source>
</evidence>
<reference evidence="12" key="1">
    <citation type="submission" date="2023-06" db="EMBL/GenBank/DDBJ databases">
        <title>Identification and characterization of horizontal gene transfer across gut microbiota members of farm animals based on homology search.</title>
        <authorList>
            <person name="Zeman M."/>
            <person name="Kubasova T."/>
            <person name="Jahodarova E."/>
            <person name="Nykrynova M."/>
            <person name="Rychlik I."/>
        </authorList>
    </citation>
    <scope>NUCLEOTIDE SEQUENCE [LARGE SCALE GENOMIC DNA]</scope>
    <source>
        <strain evidence="12">ET39</strain>
    </source>
</reference>
<dbReference type="PANTHER" id="PTHR35527">
    <property type="entry name" value="CHOLOYLGLYCINE HYDROLASE"/>
    <property type="match status" value="1"/>
</dbReference>
<evidence type="ECO:0000256" key="9">
    <source>
        <dbReference type="ARBA" id="ARBA00048897"/>
    </source>
</evidence>
<evidence type="ECO:0000256" key="5">
    <source>
        <dbReference type="ARBA" id="ARBA00044769"/>
    </source>
</evidence>
<evidence type="ECO:0000259" key="10">
    <source>
        <dbReference type="Pfam" id="PF02275"/>
    </source>
</evidence>
<proteinExistence type="inferred from homology"/>
<dbReference type="EC" id="3.5.1.24" evidence="5"/>
<name>A0ABT7UEE1_9FIRM</name>
<comment type="catalytic activity">
    <reaction evidence="9">
        <text>taurodeoxycholate + H2O = deoxycholate + taurine</text>
        <dbReference type="Rhea" id="RHEA:47556"/>
        <dbReference type="ChEBI" id="CHEBI:15377"/>
        <dbReference type="ChEBI" id="CHEBI:23614"/>
        <dbReference type="ChEBI" id="CHEBI:36261"/>
        <dbReference type="ChEBI" id="CHEBI:507393"/>
    </reaction>
    <physiologicalReaction direction="left-to-right" evidence="9">
        <dbReference type="Rhea" id="RHEA:47557"/>
    </physiologicalReaction>
</comment>
<evidence type="ECO:0000256" key="3">
    <source>
        <dbReference type="ARBA" id="ARBA00022801"/>
    </source>
</evidence>
<dbReference type="RefSeq" id="WP_289608437.1">
    <property type="nucleotide sequence ID" value="NZ_JAUDCG010000058.1"/>
</dbReference>
<gene>
    <name evidence="11" type="primary">bsh</name>
    <name evidence="11" type="ORF">QUV96_10185</name>
</gene>
<evidence type="ECO:0000313" key="12">
    <source>
        <dbReference type="Proteomes" id="UP001529340"/>
    </source>
</evidence>
<reference evidence="11 12" key="2">
    <citation type="submission" date="2023-06" db="EMBL/GenBank/DDBJ databases">
        <title>Identification and characterization of horizontal gene transfer across gut microbiota members of farm animals based on homology search.</title>
        <authorList>
            <person name="Schwarzerova J."/>
            <person name="Nykrynova M."/>
            <person name="Jureckova K."/>
            <person name="Cejkova D."/>
            <person name="Rychlik I."/>
        </authorList>
    </citation>
    <scope>NUCLEOTIDE SEQUENCE [LARGE SCALE GENOMIC DNA]</scope>
    <source>
        <strain evidence="11 12">ET39</strain>
    </source>
</reference>
<dbReference type="EMBL" id="JAUDCG010000058">
    <property type="protein sequence ID" value="MDM8157998.1"/>
    <property type="molecule type" value="Genomic_DNA"/>
</dbReference>
<evidence type="ECO:0000256" key="6">
    <source>
        <dbReference type="ARBA" id="ARBA00044804"/>
    </source>
</evidence>
<evidence type="ECO:0000256" key="1">
    <source>
        <dbReference type="ARBA" id="ARBA00004860"/>
    </source>
</evidence>
<evidence type="ECO:0000313" key="11">
    <source>
        <dbReference type="EMBL" id="MDM8157998.1"/>
    </source>
</evidence>
<keyword evidence="12" id="KW-1185">Reference proteome</keyword>
<dbReference type="InterPro" id="IPR029132">
    <property type="entry name" value="CBAH/NAAA_C"/>
</dbReference>
<evidence type="ECO:0000256" key="8">
    <source>
        <dbReference type="ARBA" id="ARBA00047285"/>
    </source>
</evidence>
<dbReference type="InterPro" id="IPR029055">
    <property type="entry name" value="Ntn_hydrolases_N"/>
</dbReference>
<dbReference type="Pfam" id="PF02275">
    <property type="entry name" value="CBAH"/>
    <property type="match status" value="1"/>
</dbReference>
<dbReference type="SUPFAM" id="SSF56235">
    <property type="entry name" value="N-terminal nucleophile aminohydrolases (Ntn hydrolases)"/>
    <property type="match status" value="1"/>
</dbReference>
<keyword evidence="3 11" id="KW-0378">Hydrolase</keyword>